<dbReference type="Pfam" id="PF12728">
    <property type="entry name" value="HTH_17"/>
    <property type="match status" value="1"/>
</dbReference>
<dbReference type="RefSeq" id="WP_200970914.1">
    <property type="nucleotide sequence ID" value="NZ_CP065592.1"/>
</dbReference>
<gene>
    <name evidence="2" type="ORF">IC614_08475</name>
</gene>
<accession>A0A7T2LLD4</accession>
<dbReference type="KEGG" id="sflv:IC614_08475"/>
<dbReference type="Proteomes" id="UP000594873">
    <property type="component" value="Chromosome"/>
</dbReference>
<dbReference type="AlphaFoldDB" id="A0A7T2LLD4"/>
<evidence type="ECO:0000313" key="3">
    <source>
        <dbReference type="Proteomes" id="UP000594873"/>
    </source>
</evidence>
<sequence>MEPIAVSIEETGKALSLGRTKIYELINEGRLATFKVGRRTLVRVESIRALGERCSDTS</sequence>
<keyword evidence="3" id="KW-1185">Reference proteome</keyword>
<dbReference type="InterPro" id="IPR041657">
    <property type="entry name" value="HTH_17"/>
</dbReference>
<name>A0A7T2LLD4_9SPHN</name>
<evidence type="ECO:0000313" key="2">
    <source>
        <dbReference type="EMBL" id="QPQ54386.1"/>
    </source>
</evidence>
<organism evidence="2 3">
    <name type="scientific">Allosphingosinicella flava</name>
    <dbReference type="NCBI Taxonomy" id="2771430"/>
    <lineage>
        <taxon>Bacteria</taxon>
        <taxon>Pseudomonadati</taxon>
        <taxon>Pseudomonadota</taxon>
        <taxon>Alphaproteobacteria</taxon>
        <taxon>Sphingomonadales</taxon>
        <taxon>Sphingomonadaceae</taxon>
        <taxon>Allosphingosinicella</taxon>
    </lineage>
</organism>
<proteinExistence type="predicted"/>
<feature type="domain" description="Helix-turn-helix" evidence="1">
    <location>
        <begin position="7"/>
        <end position="50"/>
    </location>
</feature>
<dbReference type="EMBL" id="CP065592">
    <property type="protein sequence ID" value="QPQ54386.1"/>
    <property type="molecule type" value="Genomic_DNA"/>
</dbReference>
<evidence type="ECO:0000259" key="1">
    <source>
        <dbReference type="Pfam" id="PF12728"/>
    </source>
</evidence>
<reference evidence="2 3" key="1">
    <citation type="submission" date="2020-11" db="EMBL/GenBank/DDBJ databases">
        <title>Genome seq and assembly of Sphingosinicella sp.</title>
        <authorList>
            <person name="Chhetri G."/>
        </authorList>
    </citation>
    <scope>NUCLEOTIDE SEQUENCE [LARGE SCALE GENOMIC DNA]</scope>
    <source>
        <strain evidence="2 3">UDD2</strain>
    </source>
</reference>
<protein>
    <submittedName>
        <fullName evidence="2">Helix-turn-helix domain-containing protein</fullName>
    </submittedName>
</protein>